<keyword evidence="4" id="KW-1185">Reference proteome</keyword>
<dbReference type="Proteomes" id="UP000186040">
    <property type="component" value="Unassembled WGS sequence"/>
</dbReference>
<evidence type="ECO:0000313" key="4">
    <source>
        <dbReference type="Proteomes" id="UP000186040"/>
    </source>
</evidence>
<gene>
    <name evidence="3" type="ORF">BJP25_05730</name>
</gene>
<reference evidence="3 4" key="1">
    <citation type="submission" date="2016-10" db="EMBL/GenBank/DDBJ databases">
        <title>The Draft Genome Sequence of Actinokineospora bangkokensis 44EHWT reveals the biosynthetic pathway of antifungal compounds Thailandins with unusual extender unit butylmalonyl-CoA.</title>
        <authorList>
            <person name="Greule A."/>
            <person name="Intra B."/>
            <person name="Flemming S."/>
            <person name="Rommel M.G."/>
            <person name="Panbangred W."/>
            <person name="Bechthold A."/>
        </authorList>
    </citation>
    <scope>NUCLEOTIDE SEQUENCE [LARGE SCALE GENOMIC DNA]</scope>
    <source>
        <strain evidence="3 4">44EHW</strain>
    </source>
</reference>
<feature type="region of interest" description="Disordered" evidence="1">
    <location>
        <begin position="58"/>
        <end position="85"/>
    </location>
</feature>
<feature type="compositionally biased region" description="Low complexity" evidence="1">
    <location>
        <begin position="58"/>
        <end position="71"/>
    </location>
</feature>
<dbReference type="RefSeq" id="WP_075978753.1">
    <property type="nucleotide sequence ID" value="NZ_MKQR01000032.1"/>
</dbReference>
<name>A0A1Q9LC23_9PSEU</name>
<evidence type="ECO:0000256" key="1">
    <source>
        <dbReference type="SAM" id="MobiDB-lite"/>
    </source>
</evidence>
<keyword evidence="2" id="KW-0812">Transmembrane</keyword>
<keyword evidence="2" id="KW-0472">Membrane</keyword>
<keyword evidence="2" id="KW-1133">Transmembrane helix</keyword>
<feature type="transmembrane region" description="Helical" evidence="2">
    <location>
        <begin position="6"/>
        <end position="26"/>
    </location>
</feature>
<dbReference type="OrthoDB" id="5193416at2"/>
<dbReference type="STRING" id="1193682.BJP25_05730"/>
<evidence type="ECO:0000313" key="3">
    <source>
        <dbReference type="EMBL" id="OLR89570.1"/>
    </source>
</evidence>
<organism evidence="3 4">
    <name type="scientific">Actinokineospora bangkokensis</name>
    <dbReference type="NCBI Taxonomy" id="1193682"/>
    <lineage>
        <taxon>Bacteria</taxon>
        <taxon>Bacillati</taxon>
        <taxon>Actinomycetota</taxon>
        <taxon>Actinomycetes</taxon>
        <taxon>Pseudonocardiales</taxon>
        <taxon>Pseudonocardiaceae</taxon>
        <taxon>Actinokineospora</taxon>
    </lineage>
</organism>
<proteinExistence type="predicted"/>
<protein>
    <submittedName>
        <fullName evidence="3">Uncharacterized protein</fullName>
    </submittedName>
</protein>
<dbReference type="AlphaFoldDB" id="A0A1Q9LC23"/>
<accession>A0A1Q9LC23</accession>
<dbReference type="EMBL" id="MKQR01000032">
    <property type="protein sequence ID" value="OLR89570.1"/>
    <property type="molecule type" value="Genomic_DNA"/>
</dbReference>
<comment type="caution">
    <text evidence="3">The sequence shown here is derived from an EMBL/GenBank/DDBJ whole genome shotgun (WGS) entry which is preliminary data.</text>
</comment>
<sequence>MTPVETVLVFAVIPLALYGVITLVTLRDKFAKSPRYRPGQQWTHDPVWWSANPAGLGSAHPAAHAAPGADAETTRTAKGGARGNW</sequence>
<evidence type="ECO:0000256" key="2">
    <source>
        <dbReference type="SAM" id="Phobius"/>
    </source>
</evidence>